<dbReference type="PANTHER" id="PTHR37984">
    <property type="entry name" value="PROTEIN CBG26694"/>
    <property type="match status" value="1"/>
</dbReference>
<dbReference type="OMA" id="CAIRTAR"/>
<dbReference type="Pfam" id="PF24626">
    <property type="entry name" value="SH3_Tf2-1"/>
    <property type="match status" value="1"/>
</dbReference>
<dbReference type="Gene3D" id="3.30.420.10">
    <property type="entry name" value="Ribonuclease H-like superfamily/Ribonuclease H"/>
    <property type="match status" value="1"/>
</dbReference>
<dbReference type="PANTHER" id="PTHR37984:SF5">
    <property type="entry name" value="PROTEIN NYNRIN-LIKE"/>
    <property type="match status" value="1"/>
</dbReference>
<sequence length="225" mass="26068">MKSKDFQSLCDKYKTKIFYTASYYPRADHTERTNRVVKTMLRSYVQQDNHRSWEDNLPAIGCAIRTARHEVTGYSPYFVNFGREHVLFGSDFVPRVPSAGTEPQHHVQSRIQGYRDMYEQVNRRIASARSNYKNRYNLRRRPITYVVGQRVWRKNKVLSNALNFFSAKLAPEFVGPFTIGKKTGTCTYELQDESGISKGVWHVQDLKPMYSDRSGFDADVASGRS</sequence>
<evidence type="ECO:0000313" key="2">
    <source>
        <dbReference type="EMBL" id="ENN83588.1"/>
    </source>
</evidence>
<dbReference type="InterPro" id="IPR050951">
    <property type="entry name" value="Retrovirus_Pol_polyprotein"/>
</dbReference>
<proteinExistence type="predicted"/>
<feature type="domain" description="Tf2-1-like SH3-like" evidence="1">
    <location>
        <begin position="150"/>
        <end position="209"/>
    </location>
</feature>
<feature type="non-terminal residue" evidence="2">
    <location>
        <position position="1"/>
    </location>
</feature>
<dbReference type="SUPFAM" id="SSF53098">
    <property type="entry name" value="Ribonuclease H-like"/>
    <property type="match status" value="1"/>
</dbReference>
<dbReference type="EMBL" id="KB734157">
    <property type="protein sequence ID" value="ENN83588.1"/>
    <property type="molecule type" value="Genomic_DNA"/>
</dbReference>
<gene>
    <name evidence="2" type="ORF">YQE_00057</name>
</gene>
<protein>
    <recommendedName>
        <fullName evidence="1">Tf2-1-like SH3-like domain-containing protein</fullName>
    </recommendedName>
</protein>
<dbReference type="AlphaFoldDB" id="N6TZN2"/>
<dbReference type="InterPro" id="IPR012337">
    <property type="entry name" value="RNaseH-like_sf"/>
</dbReference>
<reference evidence="2" key="1">
    <citation type="journal article" date="2013" name="Genome Biol.">
        <title>Draft genome of the mountain pine beetle, Dendroctonus ponderosae Hopkins, a major forest pest.</title>
        <authorList>
            <person name="Keeling C.I."/>
            <person name="Yuen M.M."/>
            <person name="Liao N.Y."/>
            <person name="Docking T.R."/>
            <person name="Chan S.K."/>
            <person name="Taylor G.A."/>
            <person name="Palmquist D.L."/>
            <person name="Jackman S.D."/>
            <person name="Nguyen A."/>
            <person name="Li M."/>
            <person name="Henderson H."/>
            <person name="Janes J.K."/>
            <person name="Zhao Y."/>
            <person name="Pandoh P."/>
            <person name="Moore R."/>
            <person name="Sperling F.A."/>
            <person name="Huber D.P."/>
            <person name="Birol I."/>
            <person name="Jones S.J."/>
            <person name="Bohlmann J."/>
        </authorList>
    </citation>
    <scope>NUCLEOTIDE SEQUENCE</scope>
</reference>
<organism evidence="2">
    <name type="scientific">Dendroctonus ponderosae</name>
    <name type="common">Mountain pine beetle</name>
    <dbReference type="NCBI Taxonomy" id="77166"/>
    <lineage>
        <taxon>Eukaryota</taxon>
        <taxon>Metazoa</taxon>
        <taxon>Ecdysozoa</taxon>
        <taxon>Arthropoda</taxon>
        <taxon>Hexapoda</taxon>
        <taxon>Insecta</taxon>
        <taxon>Pterygota</taxon>
        <taxon>Neoptera</taxon>
        <taxon>Endopterygota</taxon>
        <taxon>Coleoptera</taxon>
        <taxon>Polyphaga</taxon>
        <taxon>Cucujiformia</taxon>
        <taxon>Curculionidae</taxon>
        <taxon>Scolytinae</taxon>
        <taxon>Dendroctonus</taxon>
    </lineage>
</organism>
<dbReference type="GO" id="GO:0003676">
    <property type="term" value="F:nucleic acid binding"/>
    <property type="evidence" value="ECO:0007669"/>
    <property type="project" value="InterPro"/>
</dbReference>
<dbReference type="InterPro" id="IPR056924">
    <property type="entry name" value="SH3_Tf2-1"/>
</dbReference>
<dbReference type="HOGENOM" id="CLU_1231041_0_0_1"/>
<evidence type="ECO:0000259" key="1">
    <source>
        <dbReference type="Pfam" id="PF24626"/>
    </source>
</evidence>
<name>N6TZN2_DENPD</name>
<dbReference type="InterPro" id="IPR036397">
    <property type="entry name" value="RNaseH_sf"/>
</dbReference>
<accession>N6TZN2</accession>